<evidence type="ECO:0000313" key="1">
    <source>
        <dbReference type="EMBL" id="KAK2180382.1"/>
    </source>
</evidence>
<proteinExistence type="predicted"/>
<comment type="caution">
    <text evidence="1">The sequence shown here is derived from an EMBL/GenBank/DDBJ whole genome shotgun (WGS) entry which is preliminary data.</text>
</comment>
<dbReference type="Proteomes" id="UP001209878">
    <property type="component" value="Unassembled WGS sequence"/>
</dbReference>
<dbReference type="AlphaFoldDB" id="A0AAD9NRR5"/>
<organism evidence="1 2">
    <name type="scientific">Ridgeia piscesae</name>
    <name type="common">Tubeworm</name>
    <dbReference type="NCBI Taxonomy" id="27915"/>
    <lineage>
        <taxon>Eukaryota</taxon>
        <taxon>Metazoa</taxon>
        <taxon>Spiralia</taxon>
        <taxon>Lophotrochozoa</taxon>
        <taxon>Annelida</taxon>
        <taxon>Polychaeta</taxon>
        <taxon>Sedentaria</taxon>
        <taxon>Canalipalpata</taxon>
        <taxon>Sabellida</taxon>
        <taxon>Siboglinidae</taxon>
        <taxon>Ridgeia</taxon>
    </lineage>
</organism>
<sequence>MLFITLSLCQTVSFPSGSISDVSTVKYTRWRIGCCFRISRTAALPMKSASLFGFTKKPTPASMGFVSTFISAPHARNPFSSRRELRAYVPKSPIPYSLPASSREA</sequence>
<keyword evidence="2" id="KW-1185">Reference proteome</keyword>
<reference evidence="1" key="1">
    <citation type="journal article" date="2023" name="Mol. Biol. Evol.">
        <title>Third-Generation Sequencing Reveals the Adaptive Role of the Epigenome in Three Deep-Sea Polychaetes.</title>
        <authorList>
            <person name="Perez M."/>
            <person name="Aroh O."/>
            <person name="Sun Y."/>
            <person name="Lan Y."/>
            <person name="Juniper S.K."/>
            <person name="Young C.R."/>
            <person name="Angers B."/>
            <person name="Qian P.Y."/>
        </authorList>
    </citation>
    <scope>NUCLEOTIDE SEQUENCE</scope>
    <source>
        <strain evidence="1">R07B-5</strain>
    </source>
</reference>
<dbReference type="EMBL" id="JAODUO010000445">
    <property type="protein sequence ID" value="KAK2180382.1"/>
    <property type="molecule type" value="Genomic_DNA"/>
</dbReference>
<name>A0AAD9NRR5_RIDPI</name>
<protein>
    <submittedName>
        <fullName evidence="1">Uncharacterized protein</fullName>
    </submittedName>
</protein>
<accession>A0AAD9NRR5</accession>
<evidence type="ECO:0000313" key="2">
    <source>
        <dbReference type="Proteomes" id="UP001209878"/>
    </source>
</evidence>
<gene>
    <name evidence="1" type="ORF">NP493_445g00023</name>
</gene>